<comment type="caution">
    <text evidence="3">The sequence shown here is derived from an EMBL/GenBank/DDBJ whole genome shotgun (WGS) entry which is preliminary data.</text>
</comment>
<feature type="transmembrane region" description="Helical" evidence="2">
    <location>
        <begin position="34"/>
        <end position="52"/>
    </location>
</feature>
<dbReference type="Proteomes" id="UP001218218">
    <property type="component" value="Unassembled WGS sequence"/>
</dbReference>
<evidence type="ECO:0000256" key="1">
    <source>
        <dbReference type="SAM" id="MobiDB-lite"/>
    </source>
</evidence>
<keyword evidence="2" id="KW-0472">Membrane</keyword>
<protein>
    <submittedName>
        <fullName evidence="3">Uncharacterized protein</fullName>
    </submittedName>
</protein>
<gene>
    <name evidence="3" type="ORF">DFH08DRAFT_901035</name>
</gene>
<reference evidence="3" key="1">
    <citation type="submission" date="2023-03" db="EMBL/GenBank/DDBJ databases">
        <title>Massive genome expansion in bonnet fungi (Mycena s.s.) driven by repeated elements and novel gene families across ecological guilds.</title>
        <authorList>
            <consortium name="Lawrence Berkeley National Laboratory"/>
            <person name="Harder C.B."/>
            <person name="Miyauchi S."/>
            <person name="Viragh M."/>
            <person name="Kuo A."/>
            <person name="Thoen E."/>
            <person name="Andreopoulos B."/>
            <person name="Lu D."/>
            <person name="Skrede I."/>
            <person name="Drula E."/>
            <person name="Henrissat B."/>
            <person name="Morin E."/>
            <person name="Kohler A."/>
            <person name="Barry K."/>
            <person name="LaButti K."/>
            <person name="Morin E."/>
            <person name="Salamov A."/>
            <person name="Lipzen A."/>
            <person name="Mereny Z."/>
            <person name="Hegedus B."/>
            <person name="Baldrian P."/>
            <person name="Stursova M."/>
            <person name="Weitz H."/>
            <person name="Taylor A."/>
            <person name="Grigoriev I.V."/>
            <person name="Nagy L.G."/>
            <person name="Martin F."/>
            <person name="Kauserud H."/>
        </authorList>
    </citation>
    <scope>NUCLEOTIDE SEQUENCE</scope>
    <source>
        <strain evidence="3">CBHHK002</strain>
    </source>
</reference>
<evidence type="ECO:0000313" key="4">
    <source>
        <dbReference type="Proteomes" id="UP001218218"/>
    </source>
</evidence>
<dbReference type="EMBL" id="JARIHO010000089">
    <property type="protein sequence ID" value="KAJ7307021.1"/>
    <property type="molecule type" value="Genomic_DNA"/>
</dbReference>
<feature type="compositionally biased region" description="Polar residues" evidence="1">
    <location>
        <begin position="148"/>
        <end position="166"/>
    </location>
</feature>
<name>A0AAD6Z4N8_9AGAR</name>
<keyword evidence="2" id="KW-0812">Transmembrane</keyword>
<evidence type="ECO:0000313" key="3">
    <source>
        <dbReference type="EMBL" id="KAJ7307021.1"/>
    </source>
</evidence>
<keyword evidence="2" id="KW-1133">Transmembrane helix</keyword>
<feature type="region of interest" description="Disordered" evidence="1">
    <location>
        <begin position="143"/>
        <end position="166"/>
    </location>
</feature>
<sequence>MSRSEYTNSPLQSSLLLCFATTAPPLIPTKDLRYGSLGVVLTCLVLVAVRYIRPSTRLDRLNDTLKVATDLLSRADTRCARNIFELHEIQRDLLQYTDRHTHDFIQWLNFFQDNIICVQDPVGSAGSTLCFLEQLFPEDDGDLAETQPVRTSSTDDSNIDSANHRI</sequence>
<keyword evidence="4" id="KW-1185">Reference proteome</keyword>
<organism evidence="3 4">
    <name type="scientific">Mycena albidolilacea</name>
    <dbReference type="NCBI Taxonomy" id="1033008"/>
    <lineage>
        <taxon>Eukaryota</taxon>
        <taxon>Fungi</taxon>
        <taxon>Dikarya</taxon>
        <taxon>Basidiomycota</taxon>
        <taxon>Agaricomycotina</taxon>
        <taxon>Agaricomycetes</taxon>
        <taxon>Agaricomycetidae</taxon>
        <taxon>Agaricales</taxon>
        <taxon>Marasmiineae</taxon>
        <taxon>Mycenaceae</taxon>
        <taxon>Mycena</taxon>
    </lineage>
</organism>
<accession>A0AAD6Z4N8</accession>
<proteinExistence type="predicted"/>
<evidence type="ECO:0000256" key="2">
    <source>
        <dbReference type="SAM" id="Phobius"/>
    </source>
</evidence>
<dbReference type="AlphaFoldDB" id="A0AAD6Z4N8"/>